<reference evidence="7" key="1">
    <citation type="journal article" date="2018" name="PLoS ONE">
        <title>Chinook salmon (Oncorhynchus tshawytscha) genome and transcriptome.</title>
        <authorList>
            <person name="Christensen K.A."/>
            <person name="Leong J.S."/>
            <person name="Sakhrani D."/>
            <person name="Biagi C.A."/>
            <person name="Minkley D.R."/>
            <person name="Withler R.E."/>
            <person name="Rondeau E.B."/>
            <person name="Koop B.F."/>
            <person name="Devlin R.H."/>
        </authorList>
    </citation>
    <scope>NUCLEOTIDE SEQUENCE [LARGE SCALE GENOMIC DNA]</scope>
</reference>
<dbReference type="FunFam" id="3.40.50.2300:FF:000020">
    <property type="entry name" value="Glutamate receptor ionotropic, NMDA 2B, putative"/>
    <property type="match status" value="1"/>
</dbReference>
<dbReference type="GO" id="GO:0016020">
    <property type="term" value="C:membrane"/>
    <property type="evidence" value="ECO:0007669"/>
    <property type="project" value="UniProtKB-SubCell"/>
</dbReference>
<evidence type="ECO:0000256" key="4">
    <source>
        <dbReference type="ARBA" id="ARBA00023136"/>
    </source>
</evidence>
<dbReference type="AlphaFoldDB" id="A0AAZ3SG64"/>
<dbReference type="CDD" id="cd06378">
    <property type="entry name" value="PBP1_iGluR_NMDA_NR2"/>
    <property type="match status" value="1"/>
</dbReference>
<evidence type="ECO:0000256" key="2">
    <source>
        <dbReference type="ARBA" id="ARBA00022692"/>
    </source>
</evidence>
<feature type="domain" description="Receptor ligand binding region" evidence="5">
    <location>
        <begin position="100"/>
        <end position="275"/>
    </location>
</feature>
<dbReference type="GeneTree" id="ENSGT00940000155964"/>
<evidence type="ECO:0000313" key="7">
    <source>
        <dbReference type="Proteomes" id="UP000694402"/>
    </source>
</evidence>
<proteinExistence type="predicted"/>
<dbReference type="InterPro" id="IPR015683">
    <property type="entry name" value="Ionotropic_Glu_rcpt"/>
</dbReference>
<keyword evidence="4" id="KW-0472">Membrane</keyword>
<dbReference type="PANTHER" id="PTHR18966">
    <property type="entry name" value="IONOTROPIC GLUTAMATE RECEPTOR"/>
    <property type="match status" value="1"/>
</dbReference>
<keyword evidence="2" id="KW-0812">Transmembrane</keyword>
<evidence type="ECO:0000259" key="5">
    <source>
        <dbReference type="Pfam" id="PF01094"/>
    </source>
</evidence>
<dbReference type="SUPFAM" id="SSF53822">
    <property type="entry name" value="Periplasmic binding protein-like I"/>
    <property type="match status" value="1"/>
</dbReference>
<organism evidence="6 7">
    <name type="scientific">Oncorhynchus tshawytscha</name>
    <name type="common">Chinook salmon</name>
    <name type="synonym">Salmo tshawytscha</name>
    <dbReference type="NCBI Taxonomy" id="74940"/>
    <lineage>
        <taxon>Eukaryota</taxon>
        <taxon>Metazoa</taxon>
        <taxon>Chordata</taxon>
        <taxon>Craniata</taxon>
        <taxon>Vertebrata</taxon>
        <taxon>Euteleostomi</taxon>
        <taxon>Actinopterygii</taxon>
        <taxon>Neopterygii</taxon>
        <taxon>Teleostei</taxon>
        <taxon>Protacanthopterygii</taxon>
        <taxon>Salmoniformes</taxon>
        <taxon>Salmonidae</taxon>
        <taxon>Salmoninae</taxon>
        <taxon>Oncorhynchus</taxon>
    </lineage>
</organism>
<dbReference type="Ensembl" id="ENSOTST00005124323.1">
    <property type="protein sequence ID" value="ENSOTSP00005152092.1"/>
    <property type="gene ID" value="ENSOTSG00005001411.2"/>
</dbReference>
<evidence type="ECO:0000313" key="6">
    <source>
        <dbReference type="Ensembl" id="ENSOTSP00005152092.1"/>
    </source>
</evidence>
<dbReference type="InterPro" id="IPR028082">
    <property type="entry name" value="Peripla_BP_I"/>
</dbReference>
<dbReference type="Proteomes" id="UP000694402">
    <property type="component" value="Unassembled WGS sequence"/>
</dbReference>
<sequence>SPAPCGPLLPLPVPPGPPDVLPKLVQGLSIAVVLVGNSSEVALAGAREKDDFLHMPLAPNVEVLTMNETDPKSIIKSICDLMTEHWLQGVVFGDDTDQEAIAQILDFISAQTHIPILGVRGGSSMIMAAKDDNSMFFQFGPSIEQQASVMLNIMEEYDWYIFSIVTTYYPGYLDFVTKVIRSTIENSFVGWELEEVLLLDMSVDDGDSKIQNQLKKLQSPVILLYCTKEEANTIFEVAHSVGITGYGYTWIVPSLVAGDAEVIPAEFPTGLISVSYDEWDYGLEARVRDGVAVIAMATSTMMLDRGAHTLMKSEYLMNVTFEGRNLSFSEDGYQMHPKLVIILLDKMRQWDKVRLQLCDSIPLLPLLSSSLSSLS</sequence>
<accession>A0AAZ3SG64</accession>
<dbReference type="InterPro" id="IPR001828">
    <property type="entry name" value="ANF_lig-bd_rcpt"/>
</dbReference>
<evidence type="ECO:0000256" key="1">
    <source>
        <dbReference type="ARBA" id="ARBA00004370"/>
    </source>
</evidence>
<dbReference type="Pfam" id="PF01094">
    <property type="entry name" value="ANF_receptor"/>
    <property type="match status" value="1"/>
</dbReference>
<reference evidence="6" key="2">
    <citation type="submission" date="2025-08" db="UniProtKB">
        <authorList>
            <consortium name="Ensembl"/>
        </authorList>
    </citation>
    <scope>IDENTIFICATION</scope>
</reference>
<keyword evidence="7" id="KW-1185">Reference proteome</keyword>
<name>A0AAZ3SG64_ONCTS</name>
<evidence type="ECO:0000256" key="3">
    <source>
        <dbReference type="ARBA" id="ARBA00022989"/>
    </source>
</evidence>
<protein>
    <recommendedName>
        <fullName evidence="5">Receptor ligand binding region domain-containing protein</fullName>
    </recommendedName>
</protein>
<comment type="subcellular location">
    <subcellularLocation>
        <location evidence="1">Membrane</location>
    </subcellularLocation>
</comment>
<keyword evidence="3" id="KW-1133">Transmembrane helix</keyword>
<reference evidence="6" key="3">
    <citation type="submission" date="2025-09" db="UniProtKB">
        <authorList>
            <consortium name="Ensembl"/>
        </authorList>
    </citation>
    <scope>IDENTIFICATION</scope>
</reference>
<dbReference type="Gene3D" id="3.40.50.2300">
    <property type="match status" value="2"/>
</dbReference>